<sequence>MSIIADTKQPDEGSKISLLNENVAEQIGPHGPKSNLSLGWISGKTSNEVSSRINLEKGMAKGYGSSYQMRNVRNTKNLKLPSKSLNISKFEAKFPVLTDIVVHDYSKACPELLIDLPHINLVCPQSIVDLVFIISNEGDTKMTVCVIDVDNCEDLQKLVSEYFTLGNFGMRVVRPVVSEEDKKAEEILENTTKKAGSQYETRFIWRQSNFEFKESFSMALKRLQIVEAKMNKDIDFAQWYKEKISEYVAKSHARKWLP</sequence>
<reference evidence="1 2" key="1">
    <citation type="journal article" date="2019" name="Commun. Biol.">
        <title>The bagworm genome reveals a unique fibroin gene that provides high tensile strength.</title>
        <authorList>
            <person name="Kono N."/>
            <person name="Nakamura H."/>
            <person name="Ohtoshi R."/>
            <person name="Tomita M."/>
            <person name="Numata K."/>
            <person name="Arakawa K."/>
        </authorList>
    </citation>
    <scope>NUCLEOTIDE SEQUENCE [LARGE SCALE GENOMIC DNA]</scope>
</reference>
<dbReference type="PANTHER" id="PTHR47331">
    <property type="entry name" value="PHD-TYPE DOMAIN-CONTAINING PROTEIN"/>
    <property type="match status" value="1"/>
</dbReference>
<evidence type="ECO:0000313" key="2">
    <source>
        <dbReference type="Proteomes" id="UP000299102"/>
    </source>
</evidence>
<evidence type="ECO:0000313" key="1">
    <source>
        <dbReference type="EMBL" id="GBP17487.1"/>
    </source>
</evidence>
<comment type="caution">
    <text evidence="1">The sequence shown here is derived from an EMBL/GenBank/DDBJ whole genome shotgun (WGS) entry which is preliminary data.</text>
</comment>
<name>A0A4C1TU03_EUMVA</name>
<dbReference type="PANTHER" id="PTHR47331:SF5">
    <property type="entry name" value="RIBONUCLEASE H"/>
    <property type="match status" value="1"/>
</dbReference>
<dbReference type="Proteomes" id="UP000299102">
    <property type="component" value="Unassembled WGS sequence"/>
</dbReference>
<keyword evidence="2" id="KW-1185">Reference proteome</keyword>
<dbReference type="OrthoDB" id="10055784at2759"/>
<organism evidence="1 2">
    <name type="scientific">Eumeta variegata</name>
    <name type="common">Bagworm moth</name>
    <name type="synonym">Eumeta japonica</name>
    <dbReference type="NCBI Taxonomy" id="151549"/>
    <lineage>
        <taxon>Eukaryota</taxon>
        <taxon>Metazoa</taxon>
        <taxon>Ecdysozoa</taxon>
        <taxon>Arthropoda</taxon>
        <taxon>Hexapoda</taxon>
        <taxon>Insecta</taxon>
        <taxon>Pterygota</taxon>
        <taxon>Neoptera</taxon>
        <taxon>Endopterygota</taxon>
        <taxon>Lepidoptera</taxon>
        <taxon>Glossata</taxon>
        <taxon>Ditrysia</taxon>
        <taxon>Tineoidea</taxon>
        <taxon>Psychidae</taxon>
        <taxon>Oiketicinae</taxon>
        <taxon>Eumeta</taxon>
    </lineage>
</organism>
<dbReference type="EMBL" id="BGZK01006307">
    <property type="protein sequence ID" value="GBP17487.1"/>
    <property type="molecule type" value="Genomic_DNA"/>
</dbReference>
<proteinExistence type="predicted"/>
<accession>A0A4C1TU03</accession>
<gene>
    <name evidence="1" type="ORF">EVAR_103915_1</name>
</gene>
<dbReference type="AlphaFoldDB" id="A0A4C1TU03"/>
<protein>
    <submittedName>
        <fullName evidence="1">Uncharacterized protein</fullName>
    </submittedName>
</protein>